<dbReference type="InterPro" id="IPR008949">
    <property type="entry name" value="Isoprenoid_synthase_dom_sf"/>
</dbReference>
<sequence>MSTRELDAAGIRGPLLRHAYRRCRRLLSGRDHALQGWLRSRLRPAVRPYWDAMFAYCGYADDLTDDPHRGPERRRADFDRFAALSFRILDSGPGRGRGQGRGRPPLPRPGTAYSVCLAFADLARTWHLDRESIAIAAAAARDDIAVSGYRTAAELERYMYGVSGQPARWAGALLGLRDDAGLLAWGYGLQTVDSLLDLEEDLRLGKLYLPLEDLRRCGTTREETEAAVAARRATDGLRRLVGVQADRAGRYLAEAAERFRPAPGPGHEVVHLSLGHARRLVAVLEQYGNDPFRAFSPLR</sequence>
<organism evidence="1 2">
    <name type="scientific">Streptomyces aidingensis</name>
    <dbReference type="NCBI Taxonomy" id="910347"/>
    <lineage>
        <taxon>Bacteria</taxon>
        <taxon>Bacillati</taxon>
        <taxon>Actinomycetota</taxon>
        <taxon>Actinomycetes</taxon>
        <taxon>Kitasatosporales</taxon>
        <taxon>Streptomycetaceae</taxon>
        <taxon>Streptomyces</taxon>
    </lineage>
</organism>
<accession>A0A1I1SD39</accession>
<protein>
    <submittedName>
        <fullName evidence="1">Phytoene synthase</fullName>
    </submittedName>
</protein>
<dbReference type="RefSeq" id="WP_093840773.1">
    <property type="nucleotide sequence ID" value="NZ_FOLM01000014.1"/>
</dbReference>
<dbReference type="Proteomes" id="UP000199207">
    <property type="component" value="Unassembled WGS sequence"/>
</dbReference>
<dbReference type="EMBL" id="FOLM01000014">
    <property type="protein sequence ID" value="SFD40910.1"/>
    <property type="molecule type" value="Genomic_DNA"/>
</dbReference>
<dbReference type="PANTHER" id="PTHR31480">
    <property type="entry name" value="BIFUNCTIONAL LYCOPENE CYCLASE/PHYTOENE SYNTHASE"/>
    <property type="match status" value="1"/>
</dbReference>
<gene>
    <name evidence="1" type="ORF">SAMN05421773_114160</name>
</gene>
<name>A0A1I1SD39_9ACTN</name>
<dbReference type="STRING" id="910347.SAMN05421773_114160"/>
<dbReference type="Pfam" id="PF00494">
    <property type="entry name" value="SQS_PSY"/>
    <property type="match status" value="1"/>
</dbReference>
<evidence type="ECO:0000313" key="2">
    <source>
        <dbReference type="Proteomes" id="UP000199207"/>
    </source>
</evidence>
<dbReference type="OrthoDB" id="9807580at2"/>
<proteinExistence type="predicted"/>
<dbReference type="GO" id="GO:0016765">
    <property type="term" value="F:transferase activity, transferring alkyl or aryl (other than methyl) groups"/>
    <property type="evidence" value="ECO:0007669"/>
    <property type="project" value="UniProtKB-ARBA"/>
</dbReference>
<evidence type="ECO:0000313" key="1">
    <source>
        <dbReference type="EMBL" id="SFD40910.1"/>
    </source>
</evidence>
<reference evidence="1 2" key="1">
    <citation type="submission" date="2016-10" db="EMBL/GenBank/DDBJ databases">
        <authorList>
            <person name="de Groot N.N."/>
        </authorList>
    </citation>
    <scope>NUCLEOTIDE SEQUENCE [LARGE SCALE GENOMIC DNA]</scope>
    <source>
        <strain evidence="1 2">CGMCC 4.5739</strain>
    </source>
</reference>
<keyword evidence="2" id="KW-1185">Reference proteome</keyword>
<dbReference type="SUPFAM" id="SSF48576">
    <property type="entry name" value="Terpenoid synthases"/>
    <property type="match status" value="1"/>
</dbReference>
<dbReference type="AlphaFoldDB" id="A0A1I1SD39"/>
<dbReference type="InterPro" id="IPR002060">
    <property type="entry name" value="Squ/phyt_synthse"/>
</dbReference>
<dbReference type="Gene3D" id="1.10.600.10">
    <property type="entry name" value="Farnesyl Diphosphate Synthase"/>
    <property type="match status" value="1"/>
</dbReference>